<evidence type="ECO:0000313" key="1">
    <source>
        <dbReference type="EMBL" id="MCM2561917.1"/>
    </source>
</evidence>
<organism evidence="1 2">
    <name type="scientific">Lutimaribacter degradans</name>
    <dbReference type="NCBI Taxonomy" id="2945989"/>
    <lineage>
        <taxon>Bacteria</taxon>
        <taxon>Pseudomonadati</taxon>
        <taxon>Pseudomonadota</taxon>
        <taxon>Alphaproteobacteria</taxon>
        <taxon>Rhodobacterales</taxon>
        <taxon>Roseobacteraceae</taxon>
        <taxon>Lutimaribacter</taxon>
    </lineage>
</organism>
<proteinExistence type="predicted"/>
<dbReference type="EMBL" id="JAMQGO010000003">
    <property type="protein sequence ID" value="MCM2561917.1"/>
    <property type="molecule type" value="Genomic_DNA"/>
</dbReference>
<reference evidence="1" key="1">
    <citation type="submission" date="2022-06" db="EMBL/GenBank/DDBJ databases">
        <title>Lutimaribacter sp. EGI FJ00013, a novel bacterium isolated from a salt lake sediment enrichment.</title>
        <authorList>
            <person name="Gao L."/>
            <person name="Fang B.-Z."/>
            <person name="Li W.-J."/>
        </authorList>
    </citation>
    <scope>NUCLEOTIDE SEQUENCE</scope>
    <source>
        <strain evidence="1">EGI FJ00013</strain>
    </source>
</reference>
<keyword evidence="1" id="KW-0966">Cell projection</keyword>
<keyword evidence="1" id="KW-0969">Cilium</keyword>
<comment type="caution">
    <text evidence="1">The sequence shown here is derived from an EMBL/GenBank/DDBJ whole genome shotgun (WGS) entry which is preliminary data.</text>
</comment>
<protein>
    <submittedName>
        <fullName evidence="1">Flagellar biosynthesis protein FlgL</fullName>
    </submittedName>
</protein>
<name>A0ACC5ZUF0_9RHOB</name>
<sequence length="333" mass="35106">MTITTLGDLATQFMLRQPNVSLRSEMQRLSTELATGETADPIRHLGGDLRAFADLEQRLTGNAAFRQAALEASTVTDAMQSALGNLQDMATDLSADLVSLAEAAQPETSQLGAKTAQDTFGRVVGVLNTRVAGRSLFAGAAVGQSALADSEAILADIRSAVVGMTSVADIRAALDDWFEMPGGGFETVGYTGAGDSAPPYQVAQGEMAQLDLRADQLVFRETLKLVAFAALADDPSLGVATRQQIYAAAGTELLSVQGGITSARAELGVAQSRLEETTVRLASESLALEQARGALLGVDPYETATRLESVQSNLENLYTVTVRLSRLSLTEFM</sequence>
<gene>
    <name evidence="1" type="ORF">M8744_07160</name>
</gene>
<keyword evidence="1" id="KW-0282">Flagellum</keyword>
<accession>A0ACC5ZUF0</accession>
<keyword evidence="2" id="KW-1185">Reference proteome</keyword>
<evidence type="ECO:0000313" key="2">
    <source>
        <dbReference type="Proteomes" id="UP001203036"/>
    </source>
</evidence>
<dbReference type="Proteomes" id="UP001203036">
    <property type="component" value="Unassembled WGS sequence"/>
</dbReference>